<evidence type="ECO:0000256" key="3">
    <source>
        <dbReference type="ARBA" id="ARBA00007494"/>
    </source>
</evidence>
<feature type="domain" description="SAM-dependent MTase RsmB/NOP-type" evidence="15">
    <location>
        <begin position="159"/>
        <end position="355"/>
    </location>
</feature>
<evidence type="ECO:0000256" key="11">
    <source>
        <dbReference type="ARBA" id="ARBA00030399"/>
    </source>
</evidence>
<dbReference type="SUPFAM" id="SSF48013">
    <property type="entry name" value="NusB-like"/>
    <property type="match status" value="1"/>
</dbReference>
<evidence type="ECO:0000256" key="6">
    <source>
        <dbReference type="ARBA" id="ARBA00022552"/>
    </source>
</evidence>
<dbReference type="PANTHER" id="PTHR22807:SF53">
    <property type="entry name" value="RIBOSOMAL RNA SMALL SUBUNIT METHYLTRANSFERASE B-RELATED"/>
    <property type="match status" value="1"/>
</dbReference>
<dbReference type="AlphaFoldDB" id="U2ZI28"/>
<comment type="function">
    <text evidence="1">Specifically methylates the cytosine at position 967 (m5C967) of 16S rRNA.</text>
</comment>
<proteinExistence type="inferred from homology"/>
<organism evidence="16 17">
    <name type="scientific">Streptococcus constellatus subsp. pharyngis SK1060 = CCUG 46377</name>
    <dbReference type="NCBI Taxonomy" id="1035184"/>
    <lineage>
        <taxon>Bacteria</taxon>
        <taxon>Bacillati</taxon>
        <taxon>Bacillota</taxon>
        <taxon>Bacilli</taxon>
        <taxon>Lactobacillales</taxon>
        <taxon>Streptococcaceae</taxon>
        <taxon>Streptococcus</taxon>
        <taxon>Streptococcus anginosus group</taxon>
    </lineage>
</organism>
<evidence type="ECO:0000256" key="12">
    <source>
        <dbReference type="ARBA" id="ARBA00031088"/>
    </source>
</evidence>
<dbReference type="PROSITE" id="PS51686">
    <property type="entry name" value="SAM_MT_RSMB_NOP"/>
    <property type="match status" value="1"/>
</dbReference>
<dbReference type="PANTHER" id="PTHR22807">
    <property type="entry name" value="NOP2 YEAST -RELATED NOL1/NOP2/FMU SUN DOMAIN-CONTAINING"/>
    <property type="match status" value="1"/>
</dbReference>
<dbReference type="InterPro" id="IPR049560">
    <property type="entry name" value="MeTrfase_RsmB-F_NOP2_cat"/>
</dbReference>
<name>U2ZI28_STRCV</name>
<dbReference type="GO" id="GO:0005737">
    <property type="term" value="C:cytoplasm"/>
    <property type="evidence" value="ECO:0007669"/>
    <property type="project" value="UniProtKB-SubCell"/>
</dbReference>
<sequence length="355" mass="39998">MVDKKKTARQTAFAVLEKVFSEGAYSNIALNQALLEASLSSVDKRLVTEIVYGTVARKMTLEWYLSHVVEDREKLDSWLYILLLMSLYQLQYLDKIPTHAVVNEAVELSKARKKGSEKFVNAVLRRLLRDGVADIASIKRKNKRYSIQYSLPVWLVKVIIEEYGEKRALAIFESLFLRNKASVRVADLSRKEELKQLLQAEDSLLAPSALVKNHGHFAGHALFEEGVITIQDESSQLVAPTLDLQGDEKVLDACSAPGGKTMHIASYLTTGQVTALDLYDHKLTLIEENAQRLGLADRVITKKLDARRVFETFGVDAFDKILVDAPCSGIGLIRRKPDIKYNKKMQILSRCKKFS</sequence>
<dbReference type="GO" id="GO:0006355">
    <property type="term" value="P:regulation of DNA-templated transcription"/>
    <property type="evidence" value="ECO:0007669"/>
    <property type="project" value="InterPro"/>
</dbReference>
<dbReference type="InterPro" id="IPR018314">
    <property type="entry name" value="RsmB/NOL1/NOP2-like_CS"/>
</dbReference>
<keyword evidence="10 14" id="KW-0694">RNA-binding</keyword>
<comment type="caution">
    <text evidence="16">The sequence shown here is derived from an EMBL/GenBank/DDBJ whole genome shotgun (WGS) entry which is preliminary data.</text>
</comment>
<evidence type="ECO:0000256" key="2">
    <source>
        <dbReference type="ARBA" id="ARBA00004496"/>
    </source>
</evidence>
<comment type="caution">
    <text evidence="14">Lacks conserved residue(s) required for the propagation of feature annotation.</text>
</comment>
<dbReference type="NCBIfam" id="NF011494">
    <property type="entry name" value="PRK14902.1"/>
    <property type="match status" value="1"/>
</dbReference>
<evidence type="ECO:0000259" key="15">
    <source>
        <dbReference type="PROSITE" id="PS51686"/>
    </source>
</evidence>
<protein>
    <recommendedName>
        <fullName evidence="4">16S rRNA (cytosine(967)-C(5))-methyltransferase</fullName>
        <ecNumber evidence="4">2.1.1.176</ecNumber>
    </recommendedName>
    <alternativeName>
        <fullName evidence="11">16S rRNA m5C967 methyltransferase</fullName>
    </alternativeName>
    <alternativeName>
        <fullName evidence="12">rRNA (cytosine-C(5)-)-methyltransferase RsmB</fullName>
    </alternativeName>
</protein>
<evidence type="ECO:0000313" key="17">
    <source>
        <dbReference type="Proteomes" id="UP000016985"/>
    </source>
</evidence>
<dbReference type="Proteomes" id="UP000016985">
    <property type="component" value="Unassembled WGS sequence"/>
</dbReference>
<feature type="binding site" evidence="14">
    <location>
        <begin position="254"/>
        <end position="260"/>
    </location>
    <ligand>
        <name>S-adenosyl-L-methionine</name>
        <dbReference type="ChEBI" id="CHEBI:59789"/>
    </ligand>
</feature>
<evidence type="ECO:0000256" key="14">
    <source>
        <dbReference type="PROSITE-ProRule" id="PRU01023"/>
    </source>
</evidence>
<dbReference type="Gene3D" id="1.10.940.10">
    <property type="entry name" value="NusB-like"/>
    <property type="match status" value="1"/>
</dbReference>
<dbReference type="InterPro" id="IPR029063">
    <property type="entry name" value="SAM-dependent_MTases_sf"/>
</dbReference>
<dbReference type="CDD" id="cd02440">
    <property type="entry name" value="AdoMet_MTases"/>
    <property type="match status" value="1"/>
</dbReference>
<evidence type="ECO:0000313" key="16">
    <source>
        <dbReference type="EMBL" id="GAD44969.1"/>
    </source>
</evidence>
<evidence type="ECO:0000256" key="7">
    <source>
        <dbReference type="ARBA" id="ARBA00022603"/>
    </source>
</evidence>
<reference evidence="16 17" key="1">
    <citation type="submission" date="2013-09" db="EMBL/GenBank/DDBJ databases">
        <title>Genome Sequences of seven clinical isolates and type strains of anginosus group streptococci.</title>
        <authorList>
            <person name="Maruyama F."/>
            <person name="Sakurai A."/>
            <person name="Ogura Y."/>
            <person name="Homma H."/>
            <person name="Takahashi N."/>
            <person name="Ohtsubo Y."/>
            <person name="Hoshino T."/>
            <person name="Okahashi N."/>
            <person name="Nakagawa I."/>
            <person name="Kimura S."/>
            <person name="Fujiwara T."/>
            <person name="Hayashi T."/>
            <person name="Shintani S."/>
        </authorList>
    </citation>
    <scope>NUCLEOTIDE SEQUENCE [LARGE SCALE GENOMIC DNA]</scope>
    <source>
        <strain evidence="17">CCUG46377</strain>
    </source>
</reference>
<feature type="binding site" evidence="14">
    <location>
        <position position="277"/>
    </location>
    <ligand>
        <name>S-adenosyl-L-methionine</name>
        <dbReference type="ChEBI" id="CHEBI:59789"/>
    </ligand>
</feature>
<dbReference type="InterPro" id="IPR006027">
    <property type="entry name" value="NusB_RsmB_TIM44"/>
</dbReference>
<dbReference type="EMBL" id="BASX01000012">
    <property type="protein sequence ID" value="GAD44969.1"/>
    <property type="molecule type" value="Genomic_DNA"/>
</dbReference>
<feature type="binding site" evidence="14">
    <location>
        <position position="305"/>
    </location>
    <ligand>
        <name>S-adenosyl-L-methionine</name>
        <dbReference type="ChEBI" id="CHEBI:59789"/>
    </ligand>
</feature>
<comment type="similarity">
    <text evidence="3 14">Belongs to the class I-like SAM-binding methyltransferase superfamily. RsmB/NOP family.</text>
</comment>
<keyword evidence="5" id="KW-0963">Cytoplasm</keyword>
<dbReference type="PRINTS" id="PR02008">
    <property type="entry name" value="RCMTFAMILY"/>
</dbReference>
<dbReference type="GO" id="GO:0008649">
    <property type="term" value="F:rRNA methyltransferase activity"/>
    <property type="evidence" value="ECO:0007669"/>
    <property type="project" value="InterPro"/>
</dbReference>
<dbReference type="NCBIfam" id="TIGR00563">
    <property type="entry name" value="rsmB"/>
    <property type="match status" value="1"/>
</dbReference>
<dbReference type="Gene3D" id="3.40.50.150">
    <property type="entry name" value="Vaccinia Virus protein VP39"/>
    <property type="match status" value="1"/>
</dbReference>
<evidence type="ECO:0000256" key="4">
    <source>
        <dbReference type="ARBA" id="ARBA00012140"/>
    </source>
</evidence>
<accession>U2ZI28</accession>
<dbReference type="InterPro" id="IPR023267">
    <property type="entry name" value="RCMT"/>
</dbReference>
<dbReference type="Pfam" id="PF01189">
    <property type="entry name" value="Methyltr_RsmB-F"/>
    <property type="match status" value="1"/>
</dbReference>
<evidence type="ECO:0000256" key="10">
    <source>
        <dbReference type="ARBA" id="ARBA00022884"/>
    </source>
</evidence>
<evidence type="ECO:0000256" key="9">
    <source>
        <dbReference type="ARBA" id="ARBA00022691"/>
    </source>
</evidence>
<keyword evidence="8 14" id="KW-0808">Transferase</keyword>
<comment type="subcellular location">
    <subcellularLocation>
        <location evidence="2">Cytoplasm</location>
    </subcellularLocation>
</comment>
<feature type="binding site" evidence="14">
    <location>
        <position position="324"/>
    </location>
    <ligand>
        <name>S-adenosyl-L-methionine</name>
        <dbReference type="ChEBI" id="CHEBI:59789"/>
    </ligand>
</feature>
<keyword evidence="9 14" id="KW-0949">S-adenosyl-L-methionine</keyword>
<keyword evidence="17" id="KW-1185">Reference proteome</keyword>
<dbReference type="SUPFAM" id="SSF53335">
    <property type="entry name" value="S-adenosyl-L-methionine-dependent methyltransferases"/>
    <property type="match status" value="1"/>
</dbReference>
<comment type="catalytic activity">
    <reaction evidence="13">
        <text>cytidine(967) in 16S rRNA + S-adenosyl-L-methionine = 5-methylcytidine(967) in 16S rRNA + S-adenosyl-L-homocysteine + H(+)</text>
        <dbReference type="Rhea" id="RHEA:42748"/>
        <dbReference type="Rhea" id="RHEA-COMP:10219"/>
        <dbReference type="Rhea" id="RHEA-COMP:10220"/>
        <dbReference type="ChEBI" id="CHEBI:15378"/>
        <dbReference type="ChEBI" id="CHEBI:57856"/>
        <dbReference type="ChEBI" id="CHEBI:59789"/>
        <dbReference type="ChEBI" id="CHEBI:74483"/>
        <dbReference type="ChEBI" id="CHEBI:82748"/>
        <dbReference type="EC" id="2.1.1.176"/>
    </reaction>
</comment>
<dbReference type="InterPro" id="IPR004573">
    <property type="entry name" value="rRNA_ssu_MeTfrase_B"/>
</dbReference>
<gene>
    <name evidence="16" type="ORF">ANG5_1497</name>
</gene>
<dbReference type="PROSITE" id="PS01153">
    <property type="entry name" value="NOL1_NOP2_SUN"/>
    <property type="match status" value="1"/>
</dbReference>
<dbReference type="FunFam" id="1.10.940.10:FF:000006">
    <property type="entry name" value="16S rRNA (Cytosine(967)-C(5))-methyltransferase RsmB"/>
    <property type="match status" value="1"/>
</dbReference>
<dbReference type="InterPro" id="IPR035926">
    <property type="entry name" value="NusB-like_sf"/>
</dbReference>
<evidence type="ECO:0000256" key="13">
    <source>
        <dbReference type="ARBA" id="ARBA00047283"/>
    </source>
</evidence>
<evidence type="ECO:0000256" key="8">
    <source>
        <dbReference type="ARBA" id="ARBA00022679"/>
    </source>
</evidence>
<keyword evidence="6" id="KW-0698">rRNA processing</keyword>
<dbReference type="GO" id="GO:0003723">
    <property type="term" value="F:RNA binding"/>
    <property type="evidence" value="ECO:0007669"/>
    <property type="project" value="UniProtKB-UniRule"/>
</dbReference>
<dbReference type="EC" id="2.1.1.176" evidence="4"/>
<dbReference type="InterPro" id="IPR001678">
    <property type="entry name" value="MeTrfase_RsmB-F_NOP2_dom"/>
</dbReference>
<evidence type="ECO:0000256" key="5">
    <source>
        <dbReference type="ARBA" id="ARBA00022490"/>
    </source>
</evidence>
<keyword evidence="7 14" id="KW-0489">Methyltransferase</keyword>
<dbReference type="Pfam" id="PF01029">
    <property type="entry name" value="NusB"/>
    <property type="match status" value="1"/>
</dbReference>
<evidence type="ECO:0000256" key="1">
    <source>
        <dbReference type="ARBA" id="ARBA00002724"/>
    </source>
</evidence>